<reference evidence="1 2" key="1">
    <citation type="journal article" date="2018" name="BMC Genomics">
        <title>Comparative genome analyses reveal sequence features reflecting distinct modes of host-adaptation between dicot and monocot powdery mildew.</title>
        <authorList>
            <person name="Wu Y."/>
            <person name="Ma X."/>
            <person name="Pan Z."/>
            <person name="Kale S.D."/>
            <person name="Song Y."/>
            <person name="King H."/>
            <person name="Zhang Q."/>
            <person name="Presley C."/>
            <person name="Deng X."/>
            <person name="Wei C.I."/>
            <person name="Xiao S."/>
        </authorList>
    </citation>
    <scope>NUCLEOTIDE SEQUENCE [LARGE SCALE GENOMIC DNA]</scope>
    <source>
        <strain evidence="1">UMSG1</strain>
    </source>
</reference>
<comment type="caution">
    <text evidence="1">The sequence shown here is derived from an EMBL/GenBank/DDBJ whole genome shotgun (WGS) entry which is preliminary data.</text>
</comment>
<dbReference type="EMBL" id="MCBS01024151">
    <property type="protein sequence ID" value="RKF74058.1"/>
    <property type="molecule type" value="Genomic_DNA"/>
</dbReference>
<evidence type="ECO:0000313" key="1">
    <source>
        <dbReference type="EMBL" id="RKF74058.1"/>
    </source>
</evidence>
<evidence type="ECO:0000313" key="2">
    <source>
        <dbReference type="Proteomes" id="UP000285326"/>
    </source>
</evidence>
<proteinExistence type="predicted"/>
<organism evidence="1 2">
    <name type="scientific">Golovinomyces cichoracearum</name>
    <dbReference type="NCBI Taxonomy" id="62708"/>
    <lineage>
        <taxon>Eukaryota</taxon>
        <taxon>Fungi</taxon>
        <taxon>Dikarya</taxon>
        <taxon>Ascomycota</taxon>
        <taxon>Pezizomycotina</taxon>
        <taxon>Leotiomycetes</taxon>
        <taxon>Erysiphales</taxon>
        <taxon>Erysiphaceae</taxon>
        <taxon>Golovinomyces</taxon>
    </lineage>
</organism>
<feature type="non-terminal residue" evidence="1">
    <location>
        <position position="89"/>
    </location>
</feature>
<accession>A0A420IHM2</accession>
<sequence>MENVLNQKESLEQDIKEYDLLDQVLQANRSASELRELKNPAKNGDLEYNIRNGLLFYQGRLEIPETPENLRTKIIEHIHAEPMTTHPRI</sequence>
<protein>
    <submittedName>
        <fullName evidence="1">Uncharacterized protein</fullName>
    </submittedName>
</protein>
<name>A0A420IHM2_9PEZI</name>
<dbReference type="Proteomes" id="UP000285326">
    <property type="component" value="Unassembled WGS sequence"/>
</dbReference>
<gene>
    <name evidence="1" type="ORF">GcM1_241078</name>
</gene>
<dbReference type="AlphaFoldDB" id="A0A420IHM2"/>